<keyword evidence="5" id="KW-0521">NADP</keyword>
<dbReference type="Gene3D" id="3.40.605.10">
    <property type="entry name" value="Aldehyde Dehydrogenase, Chain A, domain 1"/>
    <property type="match status" value="1"/>
</dbReference>
<dbReference type="HAMAP" id="MF_00412">
    <property type="entry name" value="ProA"/>
    <property type="match status" value="1"/>
</dbReference>
<evidence type="ECO:0000259" key="12">
    <source>
        <dbReference type="Pfam" id="PF00171"/>
    </source>
</evidence>
<name>A0A9P6LV67_MORAP</name>
<evidence type="ECO:0000256" key="1">
    <source>
        <dbReference type="ARBA" id="ARBA00004985"/>
    </source>
</evidence>
<sequence>MDNITQIAFNARQAANVLQTITTAQKSIFLNHIHSKLASAKSDILAANKVDKDLALKQVEAGKLSSSLYKRLDLEGPGKFETMLQGIKDIDQLDDPAGKVQQATKLDNGLELYRVSCPVGVLLVIFEARPEVVVNIAALAIKSGNAAILKGGKESFHTCSAISKAIREAMDDAGAAAAKNAEGEDADALNLTDAVQIVESRQDIDGLLKQDKYIDMVIPRGSNALVKHIQWNTRIPVLGHADGLCSIYVAESAKLDLAKKVVVDAKTTYPAACNSTETLLVHSSHLDPDLFQQLARTLVVDHGVTLKCDPKSLANLQQESVAVLFQDKADHLQASNDEDYDTEFLELTLAVKTVESMTEAMDHINEHGSKHTDAILTESEAEAKKFMAGVDAAGVYWNASTRFADGFRYGFGAEVGVSTNKTHARGPVGLEGLVIYKYQLHGNGHASGDYGAGEGKRPYLHERIKVQDKESLGELSNKRQRLD</sequence>
<dbReference type="PANTHER" id="PTHR11063:SF8">
    <property type="entry name" value="DELTA-1-PYRROLINE-5-CARBOXYLATE SYNTHASE"/>
    <property type="match status" value="1"/>
</dbReference>
<dbReference type="InterPro" id="IPR000965">
    <property type="entry name" value="GPR_dom"/>
</dbReference>
<evidence type="ECO:0000256" key="5">
    <source>
        <dbReference type="ARBA" id="ARBA00022857"/>
    </source>
</evidence>
<gene>
    <name evidence="13" type="ORF">BGZ70_004274</name>
</gene>
<dbReference type="NCBIfam" id="TIGR00407">
    <property type="entry name" value="proA"/>
    <property type="match status" value="1"/>
</dbReference>
<evidence type="ECO:0000256" key="11">
    <source>
        <dbReference type="ARBA" id="ARBA00077451"/>
    </source>
</evidence>
<comment type="pathway">
    <text evidence="1">Amino-acid biosynthesis; L-proline biosynthesis; L-glutamate 5-semialdehyde from L-glutamate: step 2/2.</text>
</comment>
<evidence type="ECO:0000256" key="9">
    <source>
        <dbReference type="ARBA" id="ARBA00060997"/>
    </source>
</evidence>
<evidence type="ECO:0000256" key="4">
    <source>
        <dbReference type="ARBA" id="ARBA00022650"/>
    </source>
</evidence>
<evidence type="ECO:0000256" key="6">
    <source>
        <dbReference type="ARBA" id="ARBA00023002"/>
    </source>
</evidence>
<dbReference type="NCBIfam" id="NF001221">
    <property type="entry name" value="PRK00197.1"/>
    <property type="match status" value="1"/>
</dbReference>
<evidence type="ECO:0000256" key="10">
    <source>
        <dbReference type="ARBA" id="ARBA00075718"/>
    </source>
</evidence>
<keyword evidence="3" id="KW-0028">Amino-acid biosynthesis</keyword>
<dbReference type="EMBL" id="JAAAHY010002284">
    <property type="protein sequence ID" value="KAF9944854.1"/>
    <property type="molecule type" value="Genomic_DNA"/>
</dbReference>
<comment type="catalytic activity">
    <reaction evidence="7">
        <text>L-glutamate 5-semialdehyde + phosphate + NADP(+) = L-glutamyl 5-phosphate + NADPH + H(+)</text>
        <dbReference type="Rhea" id="RHEA:19541"/>
        <dbReference type="ChEBI" id="CHEBI:15378"/>
        <dbReference type="ChEBI" id="CHEBI:43474"/>
        <dbReference type="ChEBI" id="CHEBI:57783"/>
        <dbReference type="ChEBI" id="CHEBI:58066"/>
        <dbReference type="ChEBI" id="CHEBI:58274"/>
        <dbReference type="ChEBI" id="CHEBI:58349"/>
        <dbReference type="EC" id="1.2.1.41"/>
    </reaction>
</comment>
<dbReference type="Proteomes" id="UP000738359">
    <property type="component" value="Unassembled WGS sequence"/>
</dbReference>
<dbReference type="Pfam" id="PF00171">
    <property type="entry name" value="Aldedh"/>
    <property type="match status" value="1"/>
</dbReference>
<accession>A0A9P6LV67</accession>
<comment type="similarity">
    <text evidence="9">Belongs to the gamma-glutamyl phosphate reductase family.</text>
</comment>
<organism evidence="13 14">
    <name type="scientific">Mortierella alpina</name>
    <name type="common">Oleaginous fungus</name>
    <name type="synonym">Mortierella renispora</name>
    <dbReference type="NCBI Taxonomy" id="64518"/>
    <lineage>
        <taxon>Eukaryota</taxon>
        <taxon>Fungi</taxon>
        <taxon>Fungi incertae sedis</taxon>
        <taxon>Mucoromycota</taxon>
        <taxon>Mortierellomycotina</taxon>
        <taxon>Mortierellomycetes</taxon>
        <taxon>Mortierellales</taxon>
        <taxon>Mortierellaceae</taxon>
        <taxon>Mortierella</taxon>
    </lineage>
</organism>
<dbReference type="InterPro" id="IPR016161">
    <property type="entry name" value="Ald_DH/histidinol_DH"/>
</dbReference>
<evidence type="ECO:0000256" key="8">
    <source>
        <dbReference type="ARBA" id="ARBA00059423"/>
    </source>
</evidence>
<evidence type="ECO:0000256" key="2">
    <source>
        <dbReference type="ARBA" id="ARBA00013002"/>
    </source>
</evidence>
<keyword evidence="4" id="KW-0641">Proline biosynthesis</keyword>
<protein>
    <recommendedName>
        <fullName evidence="2">glutamate-5-semialdehyde dehydrogenase</fullName>
        <ecNumber evidence="2">1.2.1.41</ecNumber>
    </recommendedName>
    <alternativeName>
        <fullName evidence="11">Glutamate-5-semialdehyde dehydrogenase</fullName>
    </alternativeName>
    <alternativeName>
        <fullName evidence="10">Glutamyl-gamma-semialdehyde dehydrogenase</fullName>
    </alternativeName>
</protein>
<dbReference type="InterPro" id="IPR016162">
    <property type="entry name" value="Ald_DH_N"/>
</dbReference>
<evidence type="ECO:0000256" key="3">
    <source>
        <dbReference type="ARBA" id="ARBA00022605"/>
    </source>
</evidence>
<evidence type="ECO:0000313" key="14">
    <source>
        <dbReference type="Proteomes" id="UP000738359"/>
    </source>
</evidence>
<dbReference type="InterPro" id="IPR020593">
    <property type="entry name" value="G-glutamylP_reductase_CS"/>
</dbReference>
<dbReference type="InterPro" id="IPR015590">
    <property type="entry name" value="Aldehyde_DH_dom"/>
</dbReference>
<dbReference type="EC" id="1.2.1.41" evidence="2"/>
<dbReference type="GO" id="GO:0008652">
    <property type="term" value="P:amino acid biosynthetic process"/>
    <property type="evidence" value="ECO:0007669"/>
    <property type="project" value="UniProtKB-KW"/>
</dbReference>
<proteinExistence type="inferred from homology"/>
<dbReference type="PANTHER" id="PTHR11063">
    <property type="entry name" value="GLUTAMATE SEMIALDEHYDE DEHYDROGENASE"/>
    <property type="match status" value="1"/>
</dbReference>
<evidence type="ECO:0000256" key="7">
    <source>
        <dbReference type="ARBA" id="ARBA00049024"/>
    </source>
</evidence>
<dbReference type="PROSITE" id="PS01223">
    <property type="entry name" value="PROA"/>
    <property type="match status" value="1"/>
</dbReference>
<comment type="function">
    <text evidence="8">Catalyzes the NADPH dependent reduction of L-gamma-glutamyl 5-phosphate into L-glutamate 5-semialdehyde and phosphate. The product spontaneously undergoes cyclization to form 1-pyrroline-5-carboxylate.</text>
</comment>
<keyword evidence="6" id="KW-0560">Oxidoreductase</keyword>
<dbReference type="CDD" id="cd07079">
    <property type="entry name" value="ALDH_F18-19_ProA-GPR"/>
    <property type="match status" value="1"/>
</dbReference>
<dbReference type="OrthoDB" id="1934954at2759"/>
<dbReference type="AlphaFoldDB" id="A0A9P6LV67"/>
<dbReference type="Gene3D" id="3.40.309.10">
    <property type="entry name" value="Aldehyde Dehydrogenase, Chain A, domain 2"/>
    <property type="match status" value="1"/>
</dbReference>
<feature type="domain" description="Aldehyde dehydrogenase" evidence="12">
    <location>
        <begin position="104"/>
        <end position="293"/>
    </location>
</feature>
<dbReference type="GO" id="GO:0004350">
    <property type="term" value="F:glutamate-5-semialdehyde dehydrogenase activity"/>
    <property type="evidence" value="ECO:0007669"/>
    <property type="project" value="UniProtKB-EC"/>
</dbReference>
<dbReference type="FunFam" id="3.40.309.10:FF:000006">
    <property type="entry name" value="Gamma-glutamyl phosphate reductase"/>
    <property type="match status" value="1"/>
</dbReference>
<comment type="caution">
    <text evidence="13">The sequence shown here is derived from an EMBL/GenBank/DDBJ whole genome shotgun (WGS) entry which is preliminary data.</text>
</comment>
<evidence type="ECO:0000313" key="13">
    <source>
        <dbReference type="EMBL" id="KAF9944854.1"/>
    </source>
</evidence>
<keyword evidence="14" id="KW-1185">Reference proteome</keyword>
<dbReference type="SUPFAM" id="SSF53720">
    <property type="entry name" value="ALDH-like"/>
    <property type="match status" value="1"/>
</dbReference>
<dbReference type="InterPro" id="IPR016163">
    <property type="entry name" value="Ald_DH_C"/>
</dbReference>
<reference evidence="13" key="1">
    <citation type="journal article" date="2020" name="Fungal Divers.">
        <title>Resolving the Mortierellaceae phylogeny through synthesis of multi-gene phylogenetics and phylogenomics.</title>
        <authorList>
            <person name="Vandepol N."/>
            <person name="Liber J."/>
            <person name="Desiro A."/>
            <person name="Na H."/>
            <person name="Kennedy M."/>
            <person name="Barry K."/>
            <person name="Grigoriev I.V."/>
            <person name="Miller A.N."/>
            <person name="O'Donnell K."/>
            <person name="Stajich J.E."/>
            <person name="Bonito G."/>
        </authorList>
    </citation>
    <scope>NUCLEOTIDE SEQUENCE</scope>
    <source>
        <strain evidence="13">CK1249</strain>
    </source>
</reference>